<dbReference type="InterPro" id="IPR036866">
    <property type="entry name" value="RibonucZ/Hydroxyglut_hydro"/>
</dbReference>
<feature type="domain" description="Metallo-beta-lactamase" evidence="1">
    <location>
        <begin position="32"/>
        <end position="212"/>
    </location>
</feature>
<dbReference type="EMBL" id="SHKY01000001">
    <property type="protein sequence ID" value="RZU51627.1"/>
    <property type="molecule type" value="Genomic_DNA"/>
</dbReference>
<evidence type="ECO:0000259" key="1">
    <source>
        <dbReference type="SMART" id="SM00849"/>
    </source>
</evidence>
<dbReference type="PANTHER" id="PTHR42951:SF4">
    <property type="entry name" value="ACYL-COENZYME A THIOESTERASE MBLAC2"/>
    <property type="match status" value="1"/>
</dbReference>
<dbReference type="RefSeq" id="WP_130510369.1">
    <property type="nucleotide sequence ID" value="NZ_SHKY01000001.1"/>
</dbReference>
<dbReference type="CDD" id="cd16282">
    <property type="entry name" value="metallo-hydrolase-like_MBL-fold"/>
    <property type="match status" value="1"/>
</dbReference>
<evidence type="ECO:0000313" key="3">
    <source>
        <dbReference type="Proteomes" id="UP000292564"/>
    </source>
</evidence>
<evidence type="ECO:0000313" key="2">
    <source>
        <dbReference type="EMBL" id="RZU51627.1"/>
    </source>
</evidence>
<keyword evidence="3" id="KW-1185">Reference proteome</keyword>
<name>A0A4Q7ZL10_9ACTN</name>
<accession>A0A4Q7ZL10</accession>
<dbReference type="PANTHER" id="PTHR42951">
    <property type="entry name" value="METALLO-BETA-LACTAMASE DOMAIN-CONTAINING"/>
    <property type="match status" value="1"/>
</dbReference>
<comment type="caution">
    <text evidence="2">The sequence shown here is derived from an EMBL/GenBank/DDBJ whole genome shotgun (WGS) entry which is preliminary data.</text>
</comment>
<proteinExistence type="predicted"/>
<dbReference type="InterPro" id="IPR001279">
    <property type="entry name" value="Metallo-B-lactamas"/>
</dbReference>
<dbReference type="Pfam" id="PF00753">
    <property type="entry name" value="Lactamase_B"/>
    <property type="match status" value="1"/>
</dbReference>
<protein>
    <submittedName>
        <fullName evidence="2">Cyclase</fullName>
    </submittedName>
</protein>
<dbReference type="AlphaFoldDB" id="A0A4Q7ZL10"/>
<gene>
    <name evidence="2" type="ORF">EV385_3460</name>
</gene>
<dbReference type="SUPFAM" id="SSF56281">
    <property type="entry name" value="Metallo-hydrolase/oxidoreductase"/>
    <property type="match status" value="1"/>
</dbReference>
<sequence>MTAVDRTVGSAELIEVAPGIHAYVQPDGGWCLSNAGLITDGGEAVLIDTAATERRARHLYAAVTAAAGTAPRTVVNTHFHGDHTFGNFLFRPEATVIAHEAGRTEAATAALGLCGLWPEVDWGSIRLSLPTLTYRRSLTLHVGRLRIELFHPGPAHTTGDTVVWVPEHRVLFTGDIAMHGATPFCLMGSVAGSLRTIERLRRLDPRTVVTGHGRVSGPEVLDETAAYLRWVRRLAVDGVRRGRAPLAVAREADLGGFAALLDPERLVGNLHRAYAEVRGEPLGAALDVLSIFQEMVSLHGGPLPCHA</sequence>
<reference evidence="2 3" key="1">
    <citation type="submission" date="2019-02" db="EMBL/GenBank/DDBJ databases">
        <title>Sequencing the genomes of 1000 actinobacteria strains.</title>
        <authorList>
            <person name="Klenk H.-P."/>
        </authorList>
    </citation>
    <scope>NUCLEOTIDE SEQUENCE [LARGE SCALE GENOMIC DNA]</scope>
    <source>
        <strain evidence="2 3">DSM 45162</strain>
    </source>
</reference>
<dbReference type="SMART" id="SM00849">
    <property type="entry name" value="Lactamase_B"/>
    <property type="match status" value="1"/>
</dbReference>
<dbReference type="OrthoDB" id="420651at2"/>
<dbReference type="InterPro" id="IPR050855">
    <property type="entry name" value="NDM-1-like"/>
</dbReference>
<organism evidence="2 3">
    <name type="scientific">Krasilnikovia cinnamomea</name>
    <dbReference type="NCBI Taxonomy" id="349313"/>
    <lineage>
        <taxon>Bacteria</taxon>
        <taxon>Bacillati</taxon>
        <taxon>Actinomycetota</taxon>
        <taxon>Actinomycetes</taxon>
        <taxon>Micromonosporales</taxon>
        <taxon>Micromonosporaceae</taxon>
        <taxon>Krasilnikovia</taxon>
    </lineage>
</organism>
<dbReference type="Proteomes" id="UP000292564">
    <property type="component" value="Unassembled WGS sequence"/>
</dbReference>
<dbReference type="Gene3D" id="3.60.15.10">
    <property type="entry name" value="Ribonuclease Z/Hydroxyacylglutathione hydrolase-like"/>
    <property type="match status" value="1"/>
</dbReference>